<dbReference type="GO" id="GO:0003723">
    <property type="term" value="F:RNA binding"/>
    <property type="evidence" value="ECO:0007669"/>
    <property type="project" value="InterPro"/>
</dbReference>
<sequence length="148" mass="16830">MLLRKWLYPLFILLSVLLVAGCTSQFITNTNTGSHAGQPSKEMGFQEVADYIKEHHELPPNYITKKEARKLGWEPSEGNLDKVAPGKSIGGDVFRNREGLLPNKKGRIWYEADIHYTGGKRGSDRILYSSDGLIYQTTDHYKTFQQIK</sequence>
<evidence type="ECO:0000256" key="2">
    <source>
        <dbReference type="ARBA" id="ARBA00009006"/>
    </source>
</evidence>
<dbReference type="GO" id="GO:0004521">
    <property type="term" value="F:RNA endonuclease activity"/>
    <property type="evidence" value="ECO:0007669"/>
    <property type="project" value="InterPro"/>
</dbReference>
<name>A0A5M9WPW4_PAEAM</name>
<evidence type="ECO:0000256" key="3">
    <source>
        <dbReference type="ARBA" id="ARBA00022214"/>
    </source>
</evidence>
<dbReference type="RefSeq" id="WP_123063487.1">
    <property type="nucleotide sequence ID" value="NZ_RIAS01000003.1"/>
</dbReference>
<proteinExistence type="inferred from homology"/>
<comment type="similarity">
    <text evidence="2">Belongs to the ribonuclease N1/T1 family.</text>
</comment>
<reference evidence="7 8" key="1">
    <citation type="journal article" date="2019" name="J. Ind. Microbiol. Biotechnol.">
        <title>Paenibacillus amylolyticus 27C64 has a diverse set of carbohydrate-active enzymes and complete pectin deconstruction system.</title>
        <authorList>
            <person name="Keggi C."/>
            <person name="Doran-Peterson J."/>
        </authorList>
    </citation>
    <scope>NUCLEOTIDE SEQUENCE [LARGE SCALE GENOMIC DNA]</scope>
    <source>
        <strain evidence="7 8">27C64</strain>
    </source>
</reference>
<comment type="subcellular location">
    <subcellularLocation>
        <location evidence="1">Secreted</location>
    </subcellularLocation>
</comment>
<dbReference type="InterPro" id="IPR001887">
    <property type="entry name" value="Barnase"/>
</dbReference>
<evidence type="ECO:0000256" key="6">
    <source>
        <dbReference type="ARBA" id="ARBA00022801"/>
    </source>
</evidence>
<dbReference type="InterPro" id="IPR016191">
    <property type="entry name" value="Ribonuclease/ribotoxin"/>
</dbReference>
<gene>
    <name evidence="7" type="ORF">EC604_07055</name>
</gene>
<dbReference type="GO" id="GO:0016787">
    <property type="term" value="F:hydrolase activity"/>
    <property type="evidence" value="ECO:0007669"/>
    <property type="project" value="UniProtKB-KW"/>
</dbReference>
<dbReference type="InterPro" id="IPR000026">
    <property type="entry name" value="N1-like"/>
</dbReference>
<dbReference type="SUPFAM" id="SSF53933">
    <property type="entry name" value="Microbial ribonucleases"/>
    <property type="match status" value="1"/>
</dbReference>
<dbReference type="PROSITE" id="PS51257">
    <property type="entry name" value="PROKAR_LIPOPROTEIN"/>
    <property type="match status" value="1"/>
</dbReference>
<comment type="caution">
    <text evidence="7">The sequence shown here is derived from an EMBL/GenBank/DDBJ whole genome shotgun (WGS) entry which is preliminary data.</text>
</comment>
<keyword evidence="4" id="KW-0964">Secreted</keyword>
<dbReference type="PRINTS" id="PR00117">
    <property type="entry name" value="BARNASE"/>
</dbReference>
<protein>
    <recommendedName>
        <fullName evidence="3">Ribonuclease</fullName>
    </recommendedName>
</protein>
<accession>A0A5M9WPW4</accession>
<evidence type="ECO:0000256" key="4">
    <source>
        <dbReference type="ARBA" id="ARBA00022525"/>
    </source>
</evidence>
<dbReference type="EMBL" id="RIAS01000003">
    <property type="protein sequence ID" value="KAA8783602.1"/>
    <property type="molecule type" value="Genomic_DNA"/>
</dbReference>
<evidence type="ECO:0000313" key="7">
    <source>
        <dbReference type="EMBL" id="KAA8783602.1"/>
    </source>
</evidence>
<evidence type="ECO:0000313" key="8">
    <source>
        <dbReference type="Proteomes" id="UP000323664"/>
    </source>
</evidence>
<evidence type="ECO:0000256" key="1">
    <source>
        <dbReference type="ARBA" id="ARBA00004613"/>
    </source>
</evidence>
<keyword evidence="5" id="KW-0540">Nuclease</keyword>
<dbReference type="GO" id="GO:0005576">
    <property type="term" value="C:extracellular region"/>
    <property type="evidence" value="ECO:0007669"/>
    <property type="project" value="UniProtKB-SubCell"/>
</dbReference>
<evidence type="ECO:0000256" key="5">
    <source>
        <dbReference type="ARBA" id="ARBA00022722"/>
    </source>
</evidence>
<dbReference type="OrthoDB" id="9803442at2"/>
<keyword evidence="6" id="KW-0378">Hydrolase</keyword>
<organism evidence="7 8">
    <name type="scientific">Paenibacillus amylolyticus</name>
    <dbReference type="NCBI Taxonomy" id="1451"/>
    <lineage>
        <taxon>Bacteria</taxon>
        <taxon>Bacillati</taxon>
        <taxon>Bacillota</taxon>
        <taxon>Bacilli</taxon>
        <taxon>Bacillales</taxon>
        <taxon>Paenibacillaceae</taxon>
        <taxon>Paenibacillus</taxon>
    </lineage>
</organism>
<dbReference type="Gene3D" id="3.10.450.30">
    <property type="entry name" value="Microbial ribonucleases"/>
    <property type="match status" value="1"/>
</dbReference>
<dbReference type="Proteomes" id="UP000323664">
    <property type="component" value="Unassembled WGS sequence"/>
</dbReference>
<dbReference type="Pfam" id="PF00545">
    <property type="entry name" value="Ribonuclease"/>
    <property type="match status" value="1"/>
</dbReference>
<dbReference type="AlphaFoldDB" id="A0A5M9WPW4"/>